<dbReference type="InterPro" id="IPR002563">
    <property type="entry name" value="Flavin_Rdtase-like_dom"/>
</dbReference>
<dbReference type="Gene3D" id="2.30.110.10">
    <property type="entry name" value="Electron Transport, Fmn-binding Protein, Chain A"/>
    <property type="match status" value="1"/>
</dbReference>
<dbReference type="PANTHER" id="PTHR30466">
    <property type="entry name" value="FLAVIN REDUCTASE"/>
    <property type="match status" value="1"/>
</dbReference>
<dbReference type="GO" id="GO:0042602">
    <property type="term" value="F:riboflavin reductase (NADPH) activity"/>
    <property type="evidence" value="ECO:0007669"/>
    <property type="project" value="TreeGrafter"/>
</dbReference>
<accession>A0A9W6FIF6</accession>
<evidence type="ECO:0000256" key="1">
    <source>
        <dbReference type="ARBA" id="ARBA00008898"/>
    </source>
</evidence>
<evidence type="ECO:0000313" key="4">
    <source>
        <dbReference type="EMBL" id="GLI21554.1"/>
    </source>
</evidence>
<comment type="caution">
    <text evidence="4">The sequence shown here is derived from an EMBL/GenBank/DDBJ whole genome shotgun (WGS) entry which is preliminary data.</text>
</comment>
<dbReference type="Proteomes" id="UP001144397">
    <property type="component" value="Unassembled WGS sequence"/>
</dbReference>
<dbReference type="GeneID" id="95762022"/>
<evidence type="ECO:0000313" key="7">
    <source>
        <dbReference type="Proteomes" id="UP001245370"/>
    </source>
</evidence>
<dbReference type="SMART" id="SM00903">
    <property type="entry name" value="Flavin_Reduct"/>
    <property type="match status" value="1"/>
</dbReference>
<dbReference type="PANTHER" id="PTHR30466:SF11">
    <property type="entry name" value="FLAVIN-DEPENDENT MONOOXYGENASE, REDUCTASE SUBUNIT HSAB"/>
    <property type="match status" value="1"/>
</dbReference>
<dbReference type="Proteomes" id="UP001245370">
    <property type="component" value="Unassembled WGS sequence"/>
</dbReference>
<evidence type="ECO:0000313" key="5">
    <source>
        <dbReference type="EMBL" id="MDR6333278.1"/>
    </source>
</evidence>
<feature type="domain" description="Flavin reductase like" evidence="3">
    <location>
        <begin position="19"/>
        <end position="167"/>
    </location>
</feature>
<dbReference type="RefSeq" id="WP_281806170.1">
    <property type="nucleotide sequence ID" value="NZ_BSDO01000001.1"/>
</dbReference>
<comment type="similarity">
    <text evidence="1">Belongs to the non-flavoprotein flavin reductase family.</text>
</comment>
<keyword evidence="2 5" id="KW-0560">Oxidoreductase</keyword>
<gene>
    <name evidence="4" type="primary">rutF</name>
    <name evidence="5" type="ORF">GGQ86_001742</name>
    <name evidence="4" type="ORF">XFLAVUS301_12280</name>
</gene>
<organism evidence="4 6">
    <name type="scientific">Xanthobacter flavus</name>
    <dbReference type="NCBI Taxonomy" id="281"/>
    <lineage>
        <taxon>Bacteria</taxon>
        <taxon>Pseudomonadati</taxon>
        <taxon>Pseudomonadota</taxon>
        <taxon>Alphaproteobacteria</taxon>
        <taxon>Hyphomicrobiales</taxon>
        <taxon>Xanthobacteraceae</taxon>
        <taxon>Xanthobacter</taxon>
    </lineage>
</organism>
<dbReference type="InterPro" id="IPR050268">
    <property type="entry name" value="NADH-dep_flavin_reductase"/>
</dbReference>
<dbReference type="EMBL" id="JAVDPY010000002">
    <property type="protein sequence ID" value="MDR6333278.1"/>
    <property type="molecule type" value="Genomic_DNA"/>
</dbReference>
<dbReference type="GO" id="GO:0010181">
    <property type="term" value="F:FMN binding"/>
    <property type="evidence" value="ECO:0007669"/>
    <property type="project" value="InterPro"/>
</dbReference>
<reference evidence="5 7" key="2">
    <citation type="submission" date="2023-07" db="EMBL/GenBank/DDBJ databases">
        <title>Genomic Encyclopedia of Type Strains, Phase IV (KMG-IV): sequencing the most valuable type-strain genomes for metagenomic binning, comparative biology and taxonomic classification.</title>
        <authorList>
            <person name="Goeker M."/>
        </authorList>
    </citation>
    <scope>NUCLEOTIDE SEQUENCE [LARGE SCALE GENOMIC DNA]</scope>
    <source>
        <strain evidence="5 7">DSM 338</strain>
    </source>
</reference>
<protein>
    <submittedName>
        <fullName evidence="4">FMN reductase (NADH) RutF</fullName>
    </submittedName>
    <submittedName>
        <fullName evidence="5">Flavin reductase</fullName>
        <ecNumber evidence="5">1.5.1.-</ecNumber>
    </submittedName>
</protein>
<dbReference type="AlphaFoldDB" id="A0A9W6FIF6"/>
<dbReference type="Pfam" id="PF01613">
    <property type="entry name" value="Flavin_Reduct"/>
    <property type="match status" value="1"/>
</dbReference>
<dbReference type="InterPro" id="IPR012349">
    <property type="entry name" value="Split_barrel_FMN-bd"/>
</dbReference>
<sequence>MSAAPEISPVDAGLFREAMRRMASGVAVIATDGPAGRAGLTVSSLASLCMEPPSVILCIHEQSNALKVIEANGVFVANVLAHHQSHVSDTFAGQVPQFRDDKFACADWRAAQSGAPVLDGALMSFDCRLATHHAYGTHRIVVGAVTAVHGLEDEAEPLLYANRAYRRLTAA</sequence>
<dbReference type="EC" id="1.5.1.-" evidence="5"/>
<dbReference type="EMBL" id="BSDO01000001">
    <property type="protein sequence ID" value="GLI21554.1"/>
    <property type="molecule type" value="Genomic_DNA"/>
</dbReference>
<reference evidence="4" key="1">
    <citation type="submission" date="2022-12" db="EMBL/GenBank/DDBJ databases">
        <title>Reference genome sequencing for broad-spectrum identification of bacterial and archaeal isolates by mass spectrometry.</title>
        <authorList>
            <person name="Sekiguchi Y."/>
            <person name="Tourlousse D.M."/>
        </authorList>
    </citation>
    <scope>NUCLEOTIDE SEQUENCE</scope>
    <source>
        <strain evidence="4">301</strain>
    </source>
</reference>
<evidence type="ECO:0000256" key="2">
    <source>
        <dbReference type="ARBA" id="ARBA00023002"/>
    </source>
</evidence>
<dbReference type="SUPFAM" id="SSF50475">
    <property type="entry name" value="FMN-binding split barrel"/>
    <property type="match status" value="1"/>
</dbReference>
<keyword evidence="7" id="KW-1185">Reference proteome</keyword>
<name>A0A9W6FIF6_XANFL</name>
<evidence type="ECO:0000259" key="3">
    <source>
        <dbReference type="SMART" id="SM00903"/>
    </source>
</evidence>
<evidence type="ECO:0000313" key="6">
    <source>
        <dbReference type="Proteomes" id="UP001144397"/>
    </source>
</evidence>
<proteinExistence type="inferred from homology"/>